<protein>
    <recommendedName>
        <fullName evidence="4">Pyrrolo-quinoline quinone repeat domain-containing protein</fullName>
    </recommendedName>
</protein>
<name>A0A382R980_9ZZZZ</name>
<sequence length="274" mass="29515">VEGFVTARFRFVAPAITLVALVTTAAPAWAQYGATNGEWPSYGGDNGGTKYSPLDQIDAGNFSSLEIVWRVPTPDGQLDFEAITEELVRRGRLGESPSGTGNPDYGLSLRLFKATPLMADGLLYVPTPLSLGAAYDAGTGENVWVHDPESYLNGPPASRSNMRGAAYWSDGEIERVYWGTTDGYLLSVDARTGEPATEFGDDGRVDLFTGVPRAERGTYDRFGRNLISVTSPPIVSNGVVVTPVTITDYVIAKEAPPGWVKGIDARTGELRWVF</sequence>
<dbReference type="AlphaFoldDB" id="A0A382R980"/>
<evidence type="ECO:0000259" key="4">
    <source>
        <dbReference type="Pfam" id="PF01011"/>
    </source>
</evidence>
<evidence type="ECO:0000256" key="1">
    <source>
        <dbReference type="ARBA" id="ARBA00001931"/>
    </source>
</evidence>
<dbReference type="Pfam" id="PF01011">
    <property type="entry name" value="PQQ"/>
    <property type="match status" value="1"/>
</dbReference>
<feature type="non-terminal residue" evidence="5">
    <location>
        <position position="1"/>
    </location>
</feature>
<accession>A0A382R980</accession>
<evidence type="ECO:0000313" key="5">
    <source>
        <dbReference type="EMBL" id="SVC93890.1"/>
    </source>
</evidence>
<comment type="similarity">
    <text evidence="2">Belongs to the bacterial PQQ dehydrogenase family.</text>
</comment>
<feature type="non-terminal residue" evidence="5">
    <location>
        <position position="274"/>
    </location>
</feature>
<dbReference type="Gene3D" id="2.140.10.10">
    <property type="entry name" value="Quinoprotein alcohol dehydrogenase-like superfamily"/>
    <property type="match status" value="1"/>
</dbReference>
<dbReference type="PANTHER" id="PTHR32303">
    <property type="entry name" value="QUINOPROTEIN ALCOHOL DEHYDROGENASE (CYTOCHROME C)"/>
    <property type="match status" value="1"/>
</dbReference>
<dbReference type="EMBL" id="UINC01119801">
    <property type="protein sequence ID" value="SVC93890.1"/>
    <property type="molecule type" value="Genomic_DNA"/>
</dbReference>
<dbReference type="InterPro" id="IPR011047">
    <property type="entry name" value="Quinoprotein_ADH-like_sf"/>
</dbReference>
<evidence type="ECO:0000256" key="3">
    <source>
        <dbReference type="ARBA" id="ARBA00023002"/>
    </source>
</evidence>
<reference evidence="5" key="1">
    <citation type="submission" date="2018-05" db="EMBL/GenBank/DDBJ databases">
        <authorList>
            <person name="Lanie J.A."/>
            <person name="Ng W.-L."/>
            <person name="Kazmierczak K.M."/>
            <person name="Andrzejewski T.M."/>
            <person name="Davidsen T.M."/>
            <person name="Wayne K.J."/>
            <person name="Tettelin H."/>
            <person name="Glass J.I."/>
            <person name="Rusch D."/>
            <person name="Podicherti R."/>
            <person name="Tsui H.-C.T."/>
            <person name="Winkler M.E."/>
        </authorList>
    </citation>
    <scope>NUCLEOTIDE SEQUENCE</scope>
</reference>
<dbReference type="PANTHER" id="PTHR32303:SF4">
    <property type="entry name" value="QUINOPROTEIN GLUCOSE DEHYDROGENASE"/>
    <property type="match status" value="1"/>
</dbReference>
<keyword evidence="3" id="KW-0560">Oxidoreductase</keyword>
<comment type="cofactor">
    <cofactor evidence="1">
        <name>pyrroloquinoline quinone</name>
        <dbReference type="ChEBI" id="CHEBI:58442"/>
    </cofactor>
</comment>
<dbReference type="SUPFAM" id="SSF50998">
    <property type="entry name" value="Quinoprotein alcohol dehydrogenase-like"/>
    <property type="match status" value="1"/>
</dbReference>
<organism evidence="5">
    <name type="scientific">marine metagenome</name>
    <dbReference type="NCBI Taxonomy" id="408172"/>
    <lineage>
        <taxon>unclassified sequences</taxon>
        <taxon>metagenomes</taxon>
        <taxon>ecological metagenomes</taxon>
    </lineage>
</organism>
<gene>
    <name evidence="5" type="ORF">METZ01_LOCUS346744</name>
</gene>
<dbReference type="InterPro" id="IPR002372">
    <property type="entry name" value="PQQ_rpt_dom"/>
</dbReference>
<proteinExistence type="inferred from homology"/>
<dbReference type="GO" id="GO:0016491">
    <property type="term" value="F:oxidoreductase activity"/>
    <property type="evidence" value="ECO:0007669"/>
    <property type="project" value="UniProtKB-KW"/>
</dbReference>
<feature type="domain" description="Pyrrolo-quinoline quinone repeat" evidence="4">
    <location>
        <begin position="39"/>
        <end position="274"/>
    </location>
</feature>
<evidence type="ECO:0000256" key="2">
    <source>
        <dbReference type="ARBA" id="ARBA00008156"/>
    </source>
</evidence>